<proteinExistence type="predicted"/>
<keyword evidence="1 2" id="KW-0472">Membrane</keyword>
<dbReference type="GO" id="GO:0030435">
    <property type="term" value="P:sporulation resulting in formation of a cellular spore"/>
    <property type="evidence" value="ECO:0007669"/>
    <property type="project" value="UniProtKB-KW"/>
</dbReference>
<dbReference type="PIRSF" id="PIRSF029886">
    <property type="entry name" value="KBAA"/>
    <property type="match status" value="1"/>
</dbReference>
<dbReference type="Pfam" id="PF14089">
    <property type="entry name" value="KbaA"/>
    <property type="match status" value="1"/>
</dbReference>
<keyword evidence="4" id="KW-1185">Reference proteome</keyword>
<comment type="caution">
    <text evidence="3">The sequence shown here is derived from an EMBL/GenBank/DDBJ whole genome shotgun (WGS) entry which is preliminary data.</text>
</comment>
<feature type="transmembrane region" description="Helical" evidence="2">
    <location>
        <begin position="115"/>
        <end position="135"/>
    </location>
</feature>
<dbReference type="EMBL" id="JAAIWM010000012">
    <property type="protein sequence ID" value="NEY73973.1"/>
    <property type="molecule type" value="Genomic_DNA"/>
</dbReference>
<comment type="function">
    <text evidence="1">Involved in the activation of the KinB signaling pathway of sporulation.</text>
</comment>
<sequence length="197" mass="22985">MKSRDWVRLFISTLLVGGISTVILGFMIRWSEYQSLFIEGNVVEILSVMFWLLGVGFIFSVISQMGFFAYLTVHRFGLGIFKGLWKPVQIILIVFVLFDLVYFRYQWFADADDRLLSFFLYPGFLLVFALVVAYFKAKETNKEAFIPALFFMIVVTTIEWVPALRANEESWLSFMLLPLLICNSYQLLILHRLIKKS</sequence>
<keyword evidence="1" id="KW-0749">Sporulation</keyword>
<keyword evidence="1" id="KW-1003">Cell membrane</keyword>
<name>A0A6M0QC83_9BACI</name>
<dbReference type="GO" id="GO:0045881">
    <property type="term" value="P:positive regulation of sporulation resulting in formation of a cellular spore"/>
    <property type="evidence" value="ECO:0007669"/>
    <property type="project" value="InterPro"/>
</dbReference>
<protein>
    <recommendedName>
        <fullName evidence="1">KinB-signaling pathway activation protein</fullName>
    </recommendedName>
</protein>
<gene>
    <name evidence="3" type="ORF">G4D63_19925</name>
</gene>
<evidence type="ECO:0000256" key="1">
    <source>
        <dbReference type="PIRNR" id="PIRNR029886"/>
    </source>
</evidence>
<evidence type="ECO:0000313" key="3">
    <source>
        <dbReference type="EMBL" id="NEY73973.1"/>
    </source>
</evidence>
<keyword evidence="2" id="KW-1133">Transmembrane helix</keyword>
<feature type="transmembrane region" description="Helical" evidence="2">
    <location>
        <begin position="83"/>
        <end position="103"/>
    </location>
</feature>
<feature type="transmembrane region" description="Helical" evidence="2">
    <location>
        <begin position="48"/>
        <end position="71"/>
    </location>
</feature>
<dbReference type="GO" id="GO:0005886">
    <property type="term" value="C:plasma membrane"/>
    <property type="evidence" value="ECO:0007669"/>
    <property type="project" value="UniProtKB-SubCell"/>
</dbReference>
<reference evidence="3 4" key="1">
    <citation type="submission" date="2020-02" db="EMBL/GenBank/DDBJ databases">
        <title>Bacillus aquiflavi sp. nov., isolated from yellow water of strong flavor Chinese baijiu in Yibin region of China.</title>
        <authorList>
            <person name="Xie J."/>
        </authorList>
    </citation>
    <scope>NUCLEOTIDE SEQUENCE [LARGE SCALE GENOMIC DNA]</scope>
    <source>
        <strain evidence="3 4">SA4</strain>
    </source>
</reference>
<dbReference type="InterPro" id="IPR024164">
    <property type="entry name" value="KinB-signalling_activ"/>
</dbReference>
<feature type="transmembrane region" description="Helical" evidence="2">
    <location>
        <begin position="7"/>
        <end position="28"/>
    </location>
</feature>
<dbReference type="AlphaFoldDB" id="A0A6M0QC83"/>
<accession>A0A6M0QC83</accession>
<organism evidence="3 4">
    <name type="scientific">Bacillus mesophilus</name>
    <dbReference type="NCBI Taxonomy" id="1808955"/>
    <lineage>
        <taxon>Bacteria</taxon>
        <taxon>Bacillati</taxon>
        <taxon>Bacillota</taxon>
        <taxon>Bacilli</taxon>
        <taxon>Bacillales</taxon>
        <taxon>Bacillaceae</taxon>
        <taxon>Bacillus</taxon>
    </lineage>
</organism>
<keyword evidence="2" id="KW-0812">Transmembrane</keyword>
<feature type="transmembrane region" description="Helical" evidence="2">
    <location>
        <begin position="170"/>
        <end position="190"/>
    </location>
</feature>
<dbReference type="RefSeq" id="WP_163181843.1">
    <property type="nucleotide sequence ID" value="NZ_JAAIWM010000012.1"/>
</dbReference>
<evidence type="ECO:0000256" key="2">
    <source>
        <dbReference type="SAM" id="Phobius"/>
    </source>
</evidence>
<evidence type="ECO:0000313" key="4">
    <source>
        <dbReference type="Proteomes" id="UP000481043"/>
    </source>
</evidence>
<dbReference type="Proteomes" id="UP000481043">
    <property type="component" value="Unassembled WGS sequence"/>
</dbReference>
<comment type="subcellular location">
    <subcellularLocation>
        <location evidence="1">Cell membrane</location>
    </subcellularLocation>
</comment>
<dbReference type="SMART" id="SM01251">
    <property type="entry name" value="KbaA"/>
    <property type="match status" value="1"/>
</dbReference>
<feature type="transmembrane region" description="Helical" evidence="2">
    <location>
        <begin position="144"/>
        <end position="164"/>
    </location>
</feature>